<feature type="non-terminal residue" evidence="1">
    <location>
        <position position="332"/>
    </location>
</feature>
<feature type="non-terminal residue" evidence="1">
    <location>
        <position position="1"/>
    </location>
</feature>
<sequence length="332" mass="36422">PRNPPSAVEQATIVIEPGDYRWIPAETAATDAGVWTALMWGTPRDMVLLEKLQRGPTLALRIAAGAARSREGIISGDRKMSFPALAGRRLLSANRFPTDSPVYLDAQDVPVADHVPADGKASTNFAAFALPQLLIKQGWQLKSGRFQARLVRDASEGLLSSQSYVTVNADAETLAAACLTYNSALAVYFLQLTSGRMATYRPETTVADLLRVPLPPRPVDLNVIVGPEDFDREVFDAFGLKAAERALVEDMVEVTIPDFRAVSDRPGLRSTRSVVEDLFAPEADLEPELTLYAEYFIRVLQAGFGRTRGVRANIFRTGGDERLPFRLISFEL</sequence>
<keyword evidence="2" id="KW-1185">Reference proteome</keyword>
<dbReference type="Proteomes" id="UP001281147">
    <property type="component" value="Unassembled WGS sequence"/>
</dbReference>
<organism evidence="1 2">
    <name type="scientific">Vermiconidia calcicola</name>
    <dbReference type="NCBI Taxonomy" id="1690605"/>
    <lineage>
        <taxon>Eukaryota</taxon>
        <taxon>Fungi</taxon>
        <taxon>Dikarya</taxon>
        <taxon>Ascomycota</taxon>
        <taxon>Pezizomycotina</taxon>
        <taxon>Dothideomycetes</taxon>
        <taxon>Dothideomycetidae</taxon>
        <taxon>Mycosphaerellales</taxon>
        <taxon>Extremaceae</taxon>
        <taxon>Vermiconidia</taxon>
    </lineage>
</organism>
<evidence type="ECO:0000313" key="1">
    <source>
        <dbReference type="EMBL" id="KAK3671285.1"/>
    </source>
</evidence>
<dbReference type="EMBL" id="JAUTXU010001246">
    <property type="protein sequence ID" value="KAK3671285.1"/>
    <property type="molecule type" value="Genomic_DNA"/>
</dbReference>
<proteinExistence type="predicted"/>
<name>A0ACC3M9Y6_9PEZI</name>
<reference evidence="1" key="1">
    <citation type="submission" date="2023-07" db="EMBL/GenBank/DDBJ databases">
        <title>Black Yeasts Isolated from many extreme environments.</title>
        <authorList>
            <person name="Coleine C."/>
            <person name="Stajich J.E."/>
            <person name="Selbmann L."/>
        </authorList>
    </citation>
    <scope>NUCLEOTIDE SEQUENCE</scope>
    <source>
        <strain evidence="1">CCFEE 5714</strain>
    </source>
</reference>
<accession>A0ACC3M9Y6</accession>
<gene>
    <name evidence="1" type="ORF">LTR37_021585</name>
</gene>
<protein>
    <submittedName>
        <fullName evidence="1">Uncharacterized protein</fullName>
    </submittedName>
</protein>
<comment type="caution">
    <text evidence="1">The sequence shown here is derived from an EMBL/GenBank/DDBJ whole genome shotgun (WGS) entry which is preliminary data.</text>
</comment>
<evidence type="ECO:0000313" key="2">
    <source>
        <dbReference type="Proteomes" id="UP001281147"/>
    </source>
</evidence>